<accession>A0A846WTA2</accession>
<sequence>MLTISDLDLAVAMADRARRRVPAYADFLRRNGIDPGERIDAEAFTQLPVMTKAGYITRYPQPARYWDGRITEAMMWSSTSGSSSGVPTQFGRGALALEQSAAMYDRIFTDSFTSQPRTTLLINCFAMGTWIGGTYTMAGVSELNNRGHRISVATPAIDLDVAVATLAELGPFYDHVVLAGYPPLIKDLLDNTPANLLAMDIKLLLAGEAITEKWRDHVLDLLHRHSEPERICLKYGTADAGLMGYETPKSIAVRRAALDDAALSDELFGPGITAQPTFVRYHPEYRYTECDDEGHLLFTVDSAMPLIRYRINDRGRILDGTQLHEILRTHGHDDLAADVEPHDHFLVLHGRTDIAAIFHSLNVYPANLRPAFEDPAFAADLTGRFVVEVLESEQHHQTLHIRAELAKNTSAEAGLARALRDRCHESLVSTNSEFRALSASLGKAARPTVSLYEYHSAGFGSGAKDVYIRGAAR</sequence>
<dbReference type="Gene3D" id="3.40.50.12780">
    <property type="entry name" value="N-terminal domain of ligase-like"/>
    <property type="match status" value="1"/>
</dbReference>
<dbReference type="SUPFAM" id="SSF56801">
    <property type="entry name" value="Acetyl-CoA synthetase-like"/>
    <property type="match status" value="1"/>
</dbReference>
<dbReference type="InterPro" id="IPR042099">
    <property type="entry name" value="ANL_N_sf"/>
</dbReference>
<gene>
    <name evidence="1" type="ORF">HGA05_25530</name>
</gene>
<organism evidence="1 2">
    <name type="scientific">Gordonia polyisoprenivorans</name>
    <dbReference type="NCBI Taxonomy" id="84595"/>
    <lineage>
        <taxon>Bacteria</taxon>
        <taxon>Bacillati</taxon>
        <taxon>Actinomycetota</taxon>
        <taxon>Actinomycetes</taxon>
        <taxon>Mycobacteriales</taxon>
        <taxon>Gordoniaceae</taxon>
        <taxon>Gordonia</taxon>
    </lineage>
</organism>
<evidence type="ECO:0000313" key="1">
    <source>
        <dbReference type="EMBL" id="NKY04928.1"/>
    </source>
</evidence>
<proteinExistence type="predicted"/>
<protein>
    <recommendedName>
        <fullName evidence="3">Phenylacetate-CoA ligase</fullName>
    </recommendedName>
</protein>
<evidence type="ECO:0008006" key="3">
    <source>
        <dbReference type="Google" id="ProtNLM"/>
    </source>
</evidence>
<comment type="caution">
    <text evidence="1">The sequence shown here is derived from an EMBL/GenBank/DDBJ whole genome shotgun (WGS) entry which is preliminary data.</text>
</comment>
<dbReference type="RefSeq" id="WP_006373177.1">
    <property type="nucleotide sequence ID" value="NZ_JAAXPC010000025.1"/>
</dbReference>
<dbReference type="EMBL" id="JAAXPC010000025">
    <property type="protein sequence ID" value="NKY04928.1"/>
    <property type="molecule type" value="Genomic_DNA"/>
</dbReference>
<dbReference type="PANTHER" id="PTHR43845">
    <property type="entry name" value="BLR5969 PROTEIN"/>
    <property type="match status" value="1"/>
</dbReference>
<dbReference type="Proteomes" id="UP000563898">
    <property type="component" value="Unassembled WGS sequence"/>
</dbReference>
<dbReference type="PANTHER" id="PTHR43845:SF1">
    <property type="entry name" value="BLR5969 PROTEIN"/>
    <property type="match status" value="1"/>
</dbReference>
<reference evidence="1 2" key="1">
    <citation type="submission" date="2020-04" db="EMBL/GenBank/DDBJ databases">
        <title>MicrobeNet Type strains.</title>
        <authorList>
            <person name="Nicholson A.C."/>
        </authorList>
    </citation>
    <scope>NUCLEOTIDE SEQUENCE [LARGE SCALE GENOMIC DNA]</scope>
    <source>
        <strain evidence="1 2">ATCC BAA-14</strain>
    </source>
</reference>
<dbReference type="AlphaFoldDB" id="A0A846WTA2"/>
<evidence type="ECO:0000313" key="2">
    <source>
        <dbReference type="Proteomes" id="UP000563898"/>
    </source>
</evidence>
<name>A0A846WTA2_9ACTN</name>